<evidence type="ECO:0000256" key="1">
    <source>
        <dbReference type="SAM" id="MobiDB-lite"/>
    </source>
</evidence>
<evidence type="ECO:0000313" key="2">
    <source>
        <dbReference type="EMBL" id="CAB1437048.1"/>
    </source>
</evidence>
<sequence>MTLRLLISESLRRFTEQRPGPSRPPPPRHSDSPLGSTPRRNPVPLADRFQLRCPQDGGLQMALLAFTRRRDRPCVFNDAFVGTEVIWGHLFLDFLGDLLGRY</sequence>
<organism evidence="2 3">
    <name type="scientific">Pleuronectes platessa</name>
    <name type="common">European plaice</name>
    <dbReference type="NCBI Taxonomy" id="8262"/>
    <lineage>
        <taxon>Eukaryota</taxon>
        <taxon>Metazoa</taxon>
        <taxon>Chordata</taxon>
        <taxon>Craniata</taxon>
        <taxon>Vertebrata</taxon>
        <taxon>Euteleostomi</taxon>
        <taxon>Actinopterygii</taxon>
        <taxon>Neopterygii</taxon>
        <taxon>Teleostei</taxon>
        <taxon>Neoteleostei</taxon>
        <taxon>Acanthomorphata</taxon>
        <taxon>Carangaria</taxon>
        <taxon>Pleuronectiformes</taxon>
        <taxon>Pleuronectoidei</taxon>
        <taxon>Pleuronectidae</taxon>
        <taxon>Pleuronectes</taxon>
    </lineage>
</organism>
<accession>A0A9N7YTX5</accession>
<dbReference type="EMBL" id="CADEAL010001979">
    <property type="protein sequence ID" value="CAB1437048.1"/>
    <property type="molecule type" value="Genomic_DNA"/>
</dbReference>
<feature type="region of interest" description="Disordered" evidence="1">
    <location>
        <begin position="13"/>
        <end position="45"/>
    </location>
</feature>
<dbReference type="Proteomes" id="UP001153269">
    <property type="component" value="Unassembled WGS sequence"/>
</dbReference>
<protein>
    <submittedName>
        <fullName evidence="2">Uncharacterized protein</fullName>
    </submittedName>
</protein>
<comment type="caution">
    <text evidence="2">The sequence shown here is derived from an EMBL/GenBank/DDBJ whole genome shotgun (WGS) entry which is preliminary data.</text>
</comment>
<gene>
    <name evidence="2" type="ORF">PLEPLA_LOCUS25081</name>
</gene>
<dbReference type="AlphaFoldDB" id="A0A9N7YTX5"/>
<keyword evidence="3" id="KW-1185">Reference proteome</keyword>
<evidence type="ECO:0000313" key="3">
    <source>
        <dbReference type="Proteomes" id="UP001153269"/>
    </source>
</evidence>
<name>A0A9N7YTX5_PLEPL</name>
<proteinExistence type="predicted"/>
<reference evidence="2" key="1">
    <citation type="submission" date="2020-03" db="EMBL/GenBank/DDBJ databases">
        <authorList>
            <person name="Weist P."/>
        </authorList>
    </citation>
    <scope>NUCLEOTIDE SEQUENCE</scope>
</reference>